<dbReference type="AlphaFoldDB" id="A0A4Y2U0B4"/>
<evidence type="ECO:0000313" key="1">
    <source>
        <dbReference type="EMBL" id="GBO06385.1"/>
    </source>
</evidence>
<dbReference type="Proteomes" id="UP000499080">
    <property type="component" value="Unassembled WGS sequence"/>
</dbReference>
<comment type="caution">
    <text evidence="1">The sequence shown here is derived from an EMBL/GenBank/DDBJ whole genome shotgun (WGS) entry which is preliminary data.</text>
</comment>
<sequence>MVSTRPHQIRQEKVFRNLYCSYAVLEFQAVIGSDILEQALLASIEKTFYFCIMKKNKVWFMHTQVCRKTGGDQELGSAYLPVTDERTFWADRL</sequence>
<accession>A0A4Y2U0B4</accession>
<proteinExistence type="predicted"/>
<organism evidence="1 2">
    <name type="scientific">Araneus ventricosus</name>
    <name type="common">Orbweaver spider</name>
    <name type="synonym">Epeira ventricosa</name>
    <dbReference type="NCBI Taxonomy" id="182803"/>
    <lineage>
        <taxon>Eukaryota</taxon>
        <taxon>Metazoa</taxon>
        <taxon>Ecdysozoa</taxon>
        <taxon>Arthropoda</taxon>
        <taxon>Chelicerata</taxon>
        <taxon>Arachnida</taxon>
        <taxon>Araneae</taxon>
        <taxon>Araneomorphae</taxon>
        <taxon>Entelegynae</taxon>
        <taxon>Araneoidea</taxon>
        <taxon>Araneidae</taxon>
        <taxon>Araneus</taxon>
    </lineage>
</organism>
<reference evidence="1 2" key="1">
    <citation type="journal article" date="2019" name="Sci. Rep.">
        <title>Orb-weaving spider Araneus ventricosus genome elucidates the spidroin gene catalogue.</title>
        <authorList>
            <person name="Kono N."/>
            <person name="Nakamura H."/>
            <person name="Ohtoshi R."/>
            <person name="Moran D.A.P."/>
            <person name="Shinohara A."/>
            <person name="Yoshida Y."/>
            <person name="Fujiwara M."/>
            <person name="Mori M."/>
            <person name="Tomita M."/>
            <person name="Arakawa K."/>
        </authorList>
    </citation>
    <scope>NUCLEOTIDE SEQUENCE [LARGE SCALE GENOMIC DNA]</scope>
</reference>
<keyword evidence="2" id="KW-1185">Reference proteome</keyword>
<name>A0A4Y2U0B4_ARAVE</name>
<evidence type="ECO:0000313" key="2">
    <source>
        <dbReference type="Proteomes" id="UP000499080"/>
    </source>
</evidence>
<protein>
    <submittedName>
        <fullName evidence="1">Uncharacterized protein</fullName>
    </submittedName>
</protein>
<gene>
    <name evidence="1" type="ORF">AVEN_187293_1</name>
</gene>
<dbReference type="EMBL" id="BGPR01032736">
    <property type="protein sequence ID" value="GBO06385.1"/>
    <property type="molecule type" value="Genomic_DNA"/>
</dbReference>